<dbReference type="PANTHER" id="PTHR46796:SF15">
    <property type="entry name" value="BLL1074 PROTEIN"/>
    <property type="match status" value="1"/>
</dbReference>
<dbReference type="SMART" id="SM00342">
    <property type="entry name" value="HTH_ARAC"/>
    <property type="match status" value="1"/>
</dbReference>
<dbReference type="AlphaFoldDB" id="A0A5S4EZ37"/>
<dbReference type="Pfam" id="PF12833">
    <property type="entry name" value="HTH_18"/>
    <property type="match status" value="1"/>
</dbReference>
<evidence type="ECO:0000259" key="4">
    <source>
        <dbReference type="PROSITE" id="PS01124"/>
    </source>
</evidence>
<dbReference type="Gene3D" id="1.10.10.60">
    <property type="entry name" value="Homeodomain-like"/>
    <property type="match status" value="1"/>
</dbReference>
<dbReference type="InterPro" id="IPR050204">
    <property type="entry name" value="AraC_XylS_family_regulators"/>
</dbReference>
<dbReference type="OrthoDB" id="9815799at2"/>
<gene>
    <name evidence="5" type="ORF">ETD85_61810</name>
</gene>
<evidence type="ECO:0000256" key="2">
    <source>
        <dbReference type="ARBA" id="ARBA00023125"/>
    </source>
</evidence>
<keyword evidence="2" id="KW-0238">DNA-binding</keyword>
<organism evidence="5 6">
    <name type="scientific">Nonomuraea zeae</name>
    <dbReference type="NCBI Taxonomy" id="1642303"/>
    <lineage>
        <taxon>Bacteria</taxon>
        <taxon>Bacillati</taxon>
        <taxon>Actinomycetota</taxon>
        <taxon>Actinomycetes</taxon>
        <taxon>Streptosporangiales</taxon>
        <taxon>Streptosporangiaceae</taxon>
        <taxon>Nonomuraea</taxon>
    </lineage>
</organism>
<dbReference type="GO" id="GO:0003700">
    <property type="term" value="F:DNA-binding transcription factor activity"/>
    <property type="evidence" value="ECO:0007669"/>
    <property type="project" value="InterPro"/>
</dbReference>
<evidence type="ECO:0000256" key="3">
    <source>
        <dbReference type="ARBA" id="ARBA00023163"/>
    </source>
</evidence>
<comment type="caution">
    <text evidence="5">The sequence shown here is derived from an EMBL/GenBank/DDBJ whole genome shotgun (WGS) entry which is preliminary data.</text>
</comment>
<evidence type="ECO:0000256" key="1">
    <source>
        <dbReference type="ARBA" id="ARBA00023015"/>
    </source>
</evidence>
<protein>
    <submittedName>
        <fullName evidence="5">Helix-turn-helix domain-containing protein</fullName>
    </submittedName>
</protein>
<keyword evidence="6" id="KW-1185">Reference proteome</keyword>
<sequence>MRSAVRARLARSAALDPATRAIATGLRKGRTVADVAWSLGLSERQLQRRSVTAFGYAPKTLQRIVRFQCALRLARAGVPLAEVAVTAGYTDQAHLSHDVKRLSGVSLRGLVSPVRELA</sequence>
<name>A0A5S4EZ37_9ACTN</name>
<feature type="domain" description="HTH araC/xylS-type" evidence="4">
    <location>
        <begin position="16"/>
        <end position="113"/>
    </location>
</feature>
<evidence type="ECO:0000313" key="5">
    <source>
        <dbReference type="EMBL" id="TMR09016.1"/>
    </source>
</evidence>
<dbReference type="Proteomes" id="UP000306628">
    <property type="component" value="Unassembled WGS sequence"/>
</dbReference>
<evidence type="ECO:0000313" key="6">
    <source>
        <dbReference type="Proteomes" id="UP000306628"/>
    </source>
</evidence>
<dbReference type="InterPro" id="IPR018060">
    <property type="entry name" value="HTH_AraC"/>
</dbReference>
<dbReference type="PANTHER" id="PTHR46796">
    <property type="entry name" value="HTH-TYPE TRANSCRIPTIONAL ACTIVATOR RHAS-RELATED"/>
    <property type="match status" value="1"/>
</dbReference>
<dbReference type="EMBL" id="VCKX01000617">
    <property type="protein sequence ID" value="TMR09016.1"/>
    <property type="molecule type" value="Genomic_DNA"/>
</dbReference>
<proteinExistence type="predicted"/>
<keyword evidence="1" id="KW-0805">Transcription regulation</keyword>
<dbReference type="GO" id="GO:0043565">
    <property type="term" value="F:sequence-specific DNA binding"/>
    <property type="evidence" value="ECO:0007669"/>
    <property type="project" value="InterPro"/>
</dbReference>
<dbReference type="PROSITE" id="PS01124">
    <property type="entry name" value="HTH_ARAC_FAMILY_2"/>
    <property type="match status" value="1"/>
</dbReference>
<reference evidence="5 6" key="1">
    <citation type="submission" date="2019-05" db="EMBL/GenBank/DDBJ databases">
        <title>Draft genome sequence of Nonomuraea zeae DSM 100528.</title>
        <authorList>
            <person name="Saricaoglu S."/>
            <person name="Isik K."/>
        </authorList>
    </citation>
    <scope>NUCLEOTIDE SEQUENCE [LARGE SCALE GENOMIC DNA]</scope>
    <source>
        <strain evidence="5 6">DSM 100528</strain>
    </source>
</reference>
<keyword evidence="3" id="KW-0804">Transcription</keyword>
<accession>A0A5S4EZ37</accession>